<reference evidence="1" key="1">
    <citation type="journal article" date="2020" name="Stud. Mycol.">
        <title>101 Dothideomycetes genomes: a test case for predicting lifestyles and emergence of pathogens.</title>
        <authorList>
            <person name="Haridas S."/>
            <person name="Albert R."/>
            <person name="Binder M."/>
            <person name="Bloem J."/>
            <person name="Labutti K."/>
            <person name="Salamov A."/>
            <person name="Andreopoulos B."/>
            <person name="Baker S."/>
            <person name="Barry K."/>
            <person name="Bills G."/>
            <person name="Bluhm B."/>
            <person name="Cannon C."/>
            <person name="Castanera R."/>
            <person name="Culley D."/>
            <person name="Daum C."/>
            <person name="Ezra D."/>
            <person name="Gonzalez J."/>
            <person name="Henrissat B."/>
            <person name="Kuo A."/>
            <person name="Liang C."/>
            <person name="Lipzen A."/>
            <person name="Lutzoni F."/>
            <person name="Magnuson J."/>
            <person name="Mondo S."/>
            <person name="Nolan M."/>
            <person name="Ohm R."/>
            <person name="Pangilinan J."/>
            <person name="Park H.-J."/>
            <person name="Ramirez L."/>
            <person name="Alfaro M."/>
            <person name="Sun H."/>
            <person name="Tritt A."/>
            <person name="Yoshinaga Y."/>
            <person name="Zwiers L.-H."/>
            <person name="Turgeon B."/>
            <person name="Goodwin S."/>
            <person name="Spatafora J."/>
            <person name="Crous P."/>
            <person name="Grigoriev I."/>
        </authorList>
    </citation>
    <scope>NUCLEOTIDE SEQUENCE</scope>
    <source>
        <strain evidence="1">HMLAC05119</strain>
    </source>
</reference>
<dbReference type="Proteomes" id="UP000800096">
    <property type="component" value="Unassembled WGS sequence"/>
</dbReference>
<proteinExistence type="predicted"/>
<dbReference type="InterPro" id="IPR002347">
    <property type="entry name" value="SDR_fam"/>
</dbReference>
<dbReference type="Gene3D" id="3.40.50.720">
    <property type="entry name" value="NAD(P)-binding Rossmann-like Domain"/>
    <property type="match status" value="1"/>
</dbReference>
<name>A0A6A5QIT3_AMPQU</name>
<organism evidence="1 2">
    <name type="scientific">Ampelomyces quisqualis</name>
    <name type="common">Powdery mildew agent</name>
    <dbReference type="NCBI Taxonomy" id="50730"/>
    <lineage>
        <taxon>Eukaryota</taxon>
        <taxon>Fungi</taxon>
        <taxon>Dikarya</taxon>
        <taxon>Ascomycota</taxon>
        <taxon>Pezizomycotina</taxon>
        <taxon>Dothideomycetes</taxon>
        <taxon>Pleosporomycetidae</taxon>
        <taxon>Pleosporales</taxon>
        <taxon>Pleosporineae</taxon>
        <taxon>Phaeosphaeriaceae</taxon>
        <taxon>Ampelomyces</taxon>
    </lineage>
</organism>
<feature type="non-terminal residue" evidence="1">
    <location>
        <position position="1"/>
    </location>
</feature>
<dbReference type="OrthoDB" id="1933717at2759"/>
<dbReference type="InterPro" id="IPR036291">
    <property type="entry name" value="NAD(P)-bd_dom_sf"/>
</dbReference>
<evidence type="ECO:0000313" key="1">
    <source>
        <dbReference type="EMBL" id="KAF1914414.1"/>
    </source>
</evidence>
<dbReference type="Pfam" id="PF00106">
    <property type="entry name" value="adh_short"/>
    <property type="match status" value="1"/>
</dbReference>
<dbReference type="AlphaFoldDB" id="A0A6A5QIT3"/>
<sequence>ISLKDQAVLITGPSIARRLAHEQGTLILFARSDNQLKSLASNLRPTTPDLKIFSPVVDRQDHTALSTAISNLLTPSTPHINIPTNNPCLAISARAHFPDLKTTDILTTTSTNINSYVYMSATHAALQQAGKSPTAEQGARHRTLVPGLAVPPFPGDAA</sequence>
<dbReference type="SUPFAM" id="SSF51735">
    <property type="entry name" value="NAD(P)-binding Rossmann-fold domains"/>
    <property type="match status" value="1"/>
</dbReference>
<accession>A0A6A5QIT3</accession>
<protein>
    <submittedName>
        <fullName evidence="1">Uncharacterized protein</fullName>
    </submittedName>
</protein>
<keyword evidence="2" id="KW-1185">Reference proteome</keyword>
<gene>
    <name evidence="1" type="ORF">BDU57DRAFT_454388</name>
</gene>
<dbReference type="EMBL" id="ML979137">
    <property type="protein sequence ID" value="KAF1914414.1"/>
    <property type="molecule type" value="Genomic_DNA"/>
</dbReference>
<evidence type="ECO:0000313" key="2">
    <source>
        <dbReference type="Proteomes" id="UP000800096"/>
    </source>
</evidence>